<feature type="domain" description="XRN2-binding (XTBD)" evidence="5">
    <location>
        <begin position="25"/>
        <end position="118"/>
    </location>
</feature>
<dbReference type="GO" id="GO:0090263">
    <property type="term" value="P:positive regulation of canonical Wnt signaling pathway"/>
    <property type="evidence" value="ECO:0007669"/>
    <property type="project" value="Ensembl"/>
</dbReference>
<organism evidence="6 7">
    <name type="scientific">Amphilophus citrinellus</name>
    <name type="common">Midas cichlid</name>
    <name type="synonym">Cichlasoma citrinellum</name>
    <dbReference type="NCBI Taxonomy" id="61819"/>
    <lineage>
        <taxon>Eukaryota</taxon>
        <taxon>Metazoa</taxon>
        <taxon>Chordata</taxon>
        <taxon>Craniata</taxon>
        <taxon>Vertebrata</taxon>
        <taxon>Euteleostomi</taxon>
        <taxon>Actinopterygii</taxon>
        <taxon>Neopterygii</taxon>
        <taxon>Teleostei</taxon>
        <taxon>Neoteleostei</taxon>
        <taxon>Acanthomorphata</taxon>
        <taxon>Ovalentaria</taxon>
        <taxon>Cichlomorphae</taxon>
        <taxon>Cichliformes</taxon>
        <taxon>Cichlidae</taxon>
        <taxon>New World cichlids</taxon>
        <taxon>Cichlasomatinae</taxon>
        <taxon>Heroini</taxon>
        <taxon>Amphilophus</taxon>
    </lineage>
</organism>
<dbReference type="Ensembl" id="ENSACIT00000017728.1">
    <property type="protein sequence ID" value="ENSACIP00000017258.1"/>
    <property type="gene ID" value="ENSACIG00000013453.1"/>
</dbReference>
<dbReference type="GO" id="GO:0048639">
    <property type="term" value="P:positive regulation of developmental growth"/>
    <property type="evidence" value="ECO:0007669"/>
    <property type="project" value="Ensembl"/>
</dbReference>
<evidence type="ECO:0000256" key="1">
    <source>
        <dbReference type="ARBA" id="ARBA00004642"/>
    </source>
</evidence>
<dbReference type="GO" id="GO:2000382">
    <property type="term" value="P:positive regulation of mesoderm development"/>
    <property type="evidence" value="ECO:0007669"/>
    <property type="project" value="Ensembl"/>
</dbReference>
<comment type="subcellular location">
    <subcellularLocation>
        <location evidence="1">Nucleus</location>
        <location evidence="1">Nucleoplasm</location>
    </subcellularLocation>
</comment>
<keyword evidence="7" id="KW-1185">Reference proteome</keyword>
<dbReference type="PANTHER" id="PTHR16148">
    <property type="entry name" value="NF-KAPPA-B-REPRESSING FACTOR-RELATED"/>
    <property type="match status" value="1"/>
</dbReference>
<evidence type="ECO:0000313" key="7">
    <source>
        <dbReference type="Proteomes" id="UP000261340"/>
    </source>
</evidence>
<feature type="region of interest" description="Disordered" evidence="4">
    <location>
        <begin position="291"/>
        <end position="314"/>
    </location>
</feature>
<dbReference type="GeneTree" id="ENSGT00940000158376"/>
<dbReference type="Pfam" id="PF11952">
    <property type="entry name" value="XTBD"/>
    <property type="match status" value="1"/>
</dbReference>
<dbReference type="GO" id="GO:0005654">
    <property type="term" value="C:nucleoplasm"/>
    <property type="evidence" value="ECO:0007669"/>
    <property type="project" value="UniProtKB-SubCell"/>
</dbReference>
<feature type="region of interest" description="Disordered" evidence="4">
    <location>
        <begin position="116"/>
        <end position="161"/>
    </location>
</feature>
<sequence length="314" mass="34556">MAGESGGEDVVSEYLGQNPQLAQWVETFRGYCESNKQWLARREFILRNMEGFPTVQPGVPSSGLDRLLSLSMVWANHVFLGCSYPPAVMDKIKEMGEGIHVQDAPVHKTAKDELMGKGKRPASAGNAVAKTVPNELDSRPAVRTAARSGSQKLGPPPQAPAEHQPFFNRLYKAVAWKLVSAGGFGPNLDHFEILRSCVESCKQTLTCVFVPLKDITGLPAGRTQKEGHVCEIRCQTVFMGTGYGRDEAAARAMASKEALKVFQGRKVTVKICRRRYKGKDVDDLMLLDEQPRSQGFPPALSYPFQDEQLEESSA</sequence>
<dbReference type="PROSITE" id="PS51827">
    <property type="entry name" value="XTBD"/>
    <property type="match status" value="1"/>
</dbReference>
<evidence type="ECO:0000256" key="2">
    <source>
        <dbReference type="ARBA" id="ARBA00010053"/>
    </source>
</evidence>
<evidence type="ECO:0000256" key="3">
    <source>
        <dbReference type="ARBA" id="ARBA00023242"/>
    </source>
</evidence>
<reference evidence="6" key="2">
    <citation type="submission" date="2025-09" db="UniProtKB">
        <authorList>
            <consortium name="Ensembl"/>
        </authorList>
    </citation>
    <scope>IDENTIFICATION</scope>
</reference>
<dbReference type="InterPro" id="IPR021859">
    <property type="entry name" value="XTBD"/>
</dbReference>
<evidence type="ECO:0000256" key="4">
    <source>
        <dbReference type="SAM" id="MobiDB-lite"/>
    </source>
</evidence>
<dbReference type="InterPro" id="IPR058828">
    <property type="entry name" value="DSRM_CARF/NKRF"/>
</dbReference>
<dbReference type="STRING" id="61819.ENSACIP00000017258"/>
<dbReference type="AlphaFoldDB" id="A0A3Q0S5X6"/>
<proteinExistence type="inferred from homology"/>
<dbReference type="GO" id="GO:1903708">
    <property type="term" value="P:positive regulation of hemopoiesis"/>
    <property type="evidence" value="ECO:0007669"/>
    <property type="project" value="Ensembl"/>
</dbReference>
<name>A0A3Q0S5X6_AMPCI</name>
<dbReference type="PANTHER" id="PTHR16148:SF11">
    <property type="entry name" value="CDKN2A-INTERACTING PROTEIN"/>
    <property type="match status" value="1"/>
</dbReference>
<dbReference type="OMA" id="AQWVESF"/>
<keyword evidence="3" id="KW-0539">Nucleus</keyword>
<evidence type="ECO:0000313" key="6">
    <source>
        <dbReference type="Ensembl" id="ENSACIP00000017258.1"/>
    </source>
</evidence>
<reference evidence="6" key="1">
    <citation type="submission" date="2025-08" db="UniProtKB">
        <authorList>
            <consortium name="Ensembl"/>
        </authorList>
    </citation>
    <scope>IDENTIFICATION</scope>
</reference>
<dbReference type="Proteomes" id="UP000261340">
    <property type="component" value="Unplaced"/>
</dbReference>
<accession>A0A3Q0S5X6</accession>
<dbReference type="GO" id="GO:0005730">
    <property type="term" value="C:nucleolus"/>
    <property type="evidence" value="ECO:0007669"/>
    <property type="project" value="TreeGrafter"/>
</dbReference>
<protein>
    <submittedName>
        <fullName evidence="6">CDKN2A interacting protein</fullName>
    </submittedName>
</protein>
<dbReference type="Pfam" id="PF26535">
    <property type="entry name" value="DSRM_CARF"/>
    <property type="match status" value="1"/>
</dbReference>
<comment type="similarity">
    <text evidence="2">Belongs to the CARF family.</text>
</comment>
<evidence type="ECO:0000259" key="5">
    <source>
        <dbReference type="PROSITE" id="PS51827"/>
    </source>
</evidence>